<feature type="domain" description="DUF2341" evidence="1">
    <location>
        <begin position="204"/>
        <end position="281"/>
    </location>
</feature>
<evidence type="ECO:0000313" key="2">
    <source>
        <dbReference type="EMBL" id="MBA2862422.1"/>
    </source>
</evidence>
<dbReference type="Proteomes" id="UP000533207">
    <property type="component" value="Unassembled WGS sequence"/>
</dbReference>
<protein>
    <recommendedName>
        <fullName evidence="1">DUF2341 domain-containing protein</fullName>
    </recommendedName>
</protein>
<evidence type="ECO:0000259" key="1">
    <source>
        <dbReference type="Pfam" id="PF10102"/>
    </source>
</evidence>
<reference evidence="2 3" key="1">
    <citation type="submission" date="2020-07" db="EMBL/GenBank/DDBJ databases">
        <title>Genomic Encyclopedia of Type Strains, Phase IV (KMG-V): Genome sequencing to study the core and pangenomes of soil and plant-associated prokaryotes.</title>
        <authorList>
            <person name="Whitman W."/>
        </authorList>
    </citation>
    <scope>NUCLEOTIDE SEQUENCE [LARGE SCALE GENOMIC DNA]</scope>
    <source>
        <strain evidence="2 3">C8</strain>
    </source>
</reference>
<gene>
    <name evidence="2" type="ORF">HNP90_001303</name>
</gene>
<proteinExistence type="predicted"/>
<dbReference type="Pfam" id="PF10102">
    <property type="entry name" value="DUF2341"/>
    <property type="match status" value="1"/>
</dbReference>
<dbReference type="InterPro" id="IPR018765">
    <property type="entry name" value="DUF2341"/>
</dbReference>
<organism evidence="2 3">
    <name type="scientific">Methanococcus maripaludis</name>
    <name type="common">Methanococcus deltae</name>
    <dbReference type="NCBI Taxonomy" id="39152"/>
    <lineage>
        <taxon>Archaea</taxon>
        <taxon>Methanobacteriati</taxon>
        <taxon>Methanobacteriota</taxon>
        <taxon>Methanomada group</taxon>
        <taxon>Methanococci</taxon>
        <taxon>Methanococcales</taxon>
        <taxon>Methanococcaceae</taxon>
        <taxon>Methanococcus</taxon>
    </lineage>
</organism>
<comment type="caution">
    <text evidence="2">The sequence shown here is derived from an EMBL/GenBank/DDBJ whole genome shotgun (WGS) entry which is preliminary data.</text>
</comment>
<sequence length="593" mass="67329">MYLSHTTVTLVLLMMLTATMIYTTIDLQKDQIITETIATSVDLKSSSLEHVVETSIPIAFNKVLNDMELEVIQSGDFYKNESCVLGNLTYLLESEINGNLESIKNESSEYGMDYDFEVTNITMIDGFTFKVDYDLEYYLAKENVYDSKNVSESQKITVKTIVSAYHYVKTTKNLIEINSSSDLTDYQFKVVLTDNNFDFSENNNGSGIKFIDEDGDSIPYWVEYWSYTDDDLRDQKAIIWLKGNLTTGINYINITPTGTGVSNGDDVFELFEGFEDLESDFDSETIFHTTNVSGTWENDSLDSVLNSAYNEKMVKCENAPIFAKVISDNDMTHYGLSEYIVEVNAKGNNSDGESSPNVMTGFFVDPNAEPTYAYHPESFYTADLGGIYDDNKNVYVYSKSGFESDIDGFSSNFWISQEYASSSTDVDRLELVDSSLPVQENTWYYLKLKINETPAATVSVSFINLDYYLDGVEFTNEIRYTLKKIFSDNYLLLGTSVGSYEYATFDYTQNIYFDNFRVRKYVQDEPEQIIRYSGLYYISPPREYGTAYGTGDSENLYFVENNTEPSIIDMLAGKGTSEGPYWADGYGIKLVEN</sequence>
<name>A0A7J9PGR4_METMI</name>
<dbReference type="EMBL" id="JACDUL010000003">
    <property type="protein sequence ID" value="MBA2862422.1"/>
    <property type="molecule type" value="Genomic_DNA"/>
</dbReference>
<dbReference type="RefSeq" id="WP_012067775.1">
    <property type="nucleotide sequence ID" value="NZ_JACDUL010000003.1"/>
</dbReference>
<evidence type="ECO:0000313" key="3">
    <source>
        <dbReference type="Proteomes" id="UP000533207"/>
    </source>
</evidence>
<accession>A0A7J9PGR4</accession>
<dbReference type="AlphaFoldDB" id="A0A7J9PGR4"/>